<feature type="compositionally biased region" description="Low complexity" evidence="1">
    <location>
        <begin position="1"/>
        <end position="15"/>
    </location>
</feature>
<dbReference type="AlphaFoldDB" id="A0AAV6ZV80"/>
<gene>
    <name evidence="2" type="ORF">GDO81_027658</name>
</gene>
<proteinExistence type="predicted"/>
<evidence type="ECO:0000256" key="1">
    <source>
        <dbReference type="SAM" id="MobiDB-lite"/>
    </source>
</evidence>
<keyword evidence="3" id="KW-1185">Reference proteome</keyword>
<dbReference type="EMBL" id="WNYA01000073">
    <property type="protein sequence ID" value="KAG8550208.1"/>
    <property type="molecule type" value="Genomic_DNA"/>
</dbReference>
<name>A0AAV6ZV80_ENGPU</name>
<feature type="compositionally biased region" description="Basic residues" evidence="1">
    <location>
        <begin position="76"/>
        <end position="95"/>
    </location>
</feature>
<evidence type="ECO:0000313" key="2">
    <source>
        <dbReference type="EMBL" id="KAG8550208.1"/>
    </source>
</evidence>
<accession>A0AAV6ZV80</accession>
<organism evidence="2 3">
    <name type="scientific">Engystomops pustulosus</name>
    <name type="common">Tungara frog</name>
    <name type="synonym">Physalaemus pustulosus</name>
    <dbReference type="NCBI Taxonomy" id="76066"/>
    <lineage>
        <taxon>Eukaryota</taxon>
        <taxon>Metazoa</taxon>
        <taxon>Chordata</taxon>
        <taxon>Craniata</taxon>
        <taxon>Vertebrata</taxon>
        <taxon>Euteleostomi</taxon>
        <taxon>Amphibia</taxon>
        <taxon>Batrachia</taxon>
        <taxon>Anura</taxon>
        <taxon>Neobatrachia</taxon>
        <taxon>Hyloidea</taxon>
        <taxon>Leptodactylidae</taxon>
        <taxon>Leiuperinae</taxon>
        <taxon>Engystomops</taxon>
    </lineage>
</organism>
<sequence length="95" mass="10338">MTPPSAASARGAGSSKRTGETSPWLRSPVTPEGWSVYGAPNWCASTCPSSPRAPETTPRRRHWAPCRTSLLETGRSHTRGTRPSSKRKRPSTHPE</sequence>
<feature type="region of interest" description="Disordered" evidence="1">
    <location>
        <begin position="1"/>
        <end position="31"/>
    </location>
</feature>
<feature type="region of interest" description="Disordered" evidence="1">
    <location>
        <begin position="47"/>
        <end position="95"/>
    </location>
</feature>
<evidence type="ECO:0000313" key="3">
    <source>
        <dbReference type="Proteomes" id="UP000824782"/>
    </source>
</evidence>
<reference evidence="2" key="1">
    <citation type="thesis" date="2020" institute="ProQuest LLC" country="789 East Eisenhower Parkway, Ann Arbor, MI, USA">
        <title>Comparative Genomics and Chromosome Evolution.</title>
        <authorList>
            <person name="Mudd A.B."/>
        </authorList>
    </citation>
    <scope>NUCLEOTIDE SEQUENCE</scope>
    <source>
        <strain evidence="2">237g6f4</strain>
        <tissue evidence="2">Blood</tissue>
    </source>
</reference>
<protein>
    <submittedName>
        <fullName evidence="2">Uncharacterized protein</fullName>
    </submittedName>
</protein>
<comment type="caution">
    <text evidence="2">The sequence shown here is derived from an EMBL/GenBank/DDBJ whole genome shotgun (WGS) entry which is preliminary data.</text>
</comment>
<dbReference type="Proteomes" id="UP000824782">
    <property type="component" value="Unassembled WGS sequence"/>
</dbReference>